<sequence>MIRTLTVPEDAVRELHEQVASNRIRTCFLWSGGSLIYRYEKEPNAAAELHKVNSVTKSVLSLLVGIAVDEGRIGPLDAPISDYLPRVPEDKASIAVEHLLTMSPGFDWPEMGAWHGYPKAMVNSPDWVRFVLGREMTEAPGRRMVYNSGASQLLSAVLQRAVGMPTAAYARKRLFEPLGIDCFVWPSDPHGIGIGGFGLRLRGEDLVRIGRLVLRKGSWEGRRIVSERWIEESTRTRLHTYDRLGSYGYHWWTLGGGEGDRLGPHCFFAMGFGGQFILVVPAADLVATFTSELFKKTAVPLRIFKETIWSRLE</sequence>
<evidence type="ECO:0000313" key="2">
    <source>
        <dbReference type="EMBL" id="MBB6693600.1"/>
    </source>
</evidence>
<name>A0A841U6I2_9BACL</name>
<dbReference type="Proteomes" id="UP000553776">
    <property type="component" value="Unassembled WGS sequence"/>
</dbReference>
<keyword evidence="3" id="KW-1185">Reference proteome</keyword>
<accession>A0A841U6I2</accession>
<dbReference type="GO" id="GO:0016787">
    <property type="term" value="F:hydrolase activity"/>
    <property type="evidence" value="ECO:0007669"/>
    <property type="project" value="UniProtKB-KW"/>
</dbReference>
<organism evidence="2 3">
    <name type="scientific">Cohnella xylanilytica</name>
    <dbReference type="NCBI Taxonomy" id="557555"/>
    <lineage>
        <taxon>Bacteria</taxon>
        <taxon>Bacillati</taxon>
        <taxon>Bacillota</taxon>
        <taxon>Bacilli</taxon>
        <taxon>Bacillales</taxon>
        <taxon>Paenibacillaceae</taxon>
        <taxon>Cohnella</taxon>
    </lineage>
</organism>
<comment type="caution">
    <text evidence="2">The sequence shown here is derived from an EMBL/GenBank/DDBJ whole genome shotgun (WGS) entry which is preliminary data.</text>
</comment>
<dbReference type="RefSeq" id="WP_185137584.1">
    <property type="nucleotide sequence ID" value="NZ_BORM01000005.1"/>
</dbReference>
<dbReference type="InterPro" id="IPR001466">
    <property type="entry name" value="Beta-lactam-related"/>
</dbReference>
<dbReference type="AlphaFoldDB" id="A0A841U6I2"/>
<dbReference type="EMBL" id="JACJVR010000076">
    <property type="protein sequence ID" value="MBB6693600.1"/>
    <property type="molecule type" value="Genomic_DNA"/>
</dbReference>
<keyword evidence="2" id="KW-0378">Hydrolase</keyword>
<dbReference type="InterPro" id="IPR050789">
    <property type="entry name" value="Diverse_Enzym_Activities"/>
</dbReference>
<protein>
    <submittedName>
        <fullName evidence="2">Serine hydrolase</fullName>
    </submittedName>
</protein>
<gene>
    <name evidence="2" type="ORF">H7B90_19585</name>
</gene>
<dbReference type="Gene3D" id="3.40.710.10">
    <property type="entry name" value="DD-peptidase/beta-lactamase superfamily"/>
    <property type="match status" value="1"/>
</dbReference>
<dbReference type="SUPFAM" id="SSF56601">
    <property type="entry name" value="beta-lactamase/transpeptidase-like"/>
    <property type="match status" value="1"/>
</dbReference>
<evidence type="ECO:0000259" key="1">
    <source>
        <dbReference type="Pfam" id="PF00144"/>
    </source>
</evidence>
<dbReference type="PANTHER" id="PTHR43283:SF7">
    <property type="entry name" value="BETA-LACTAMASE-RELATED DOMAIN-CONTAINING PROTEIN"/>
    <property type="match status" value="1"/>
</dbReference>
<dbReference type="InterPro" id="IPR012338">
    <property type="entry name" value="Beta-lactam/transpept-like"/>
</dbReference>
<proteinExistence type="predicted"/>
<reference evidence="2 3" key="1">
    <citation type="submission" date="2020-08" db="EMBL/GenBank/DDBJ databases">
        <title>Cohnella phylogeny.</title>
        <authorList>
            <person name="Dunlap C."/>
        </authorList>
    </citation>
    <scope>NUCLEOTIDE SEQUENCE [LARGE SCALE GENOMIC DNA]</scope>
    <source>
        <strain evidence="2 3">DSM 25239</strain>
    </source>
</reference>
<evidence type="ECO:0000313" key="3">
    <source>
        <dbReference type="Proteomes" id="UP000553776"/>
    </source>
</evidence>
<dbReference type="PANTHER" id="PTHR43283">
    <property type="entry name" value="BETA-LACTAMASE-RELATED"/>
    <property type="match status" value="1"/>
</dbReference>
<dbReference type="Pfam" id="PF00144">
    <property type="entry name" value="Beta-lactamase"/>
    <property type="match status" value="1"/>
</dbReference>
<feature type="domain" description="Beta-lactamase-related" evidence="1">
    <location>
        <begin position="41"/>
        <end position="295"/>
    </location>
</feature>